<sequence>MVPPPSPRPWAPAAIGGATRADHMLARRGGGGVYEQPLASKPVSVLLAIVGCCVLSCCLNFDDNELDEIAVHTME</sequence>
<organism evidence="1 2">
    <name type="scientific">Pyricularia oryzae (strain 70-15 / ATCC MYA-4617 / FGSC 8958)</name>
    <name type="common">Rice blast fungus</name>
    <name type="synonym">Magnaporthe oryzae</name>
    <dbReference type="NCBI Taxonomy" id="242507"/>
    <lineage>
        <taxon>Eukaryota</taxon>
        <taxon>Fungi</taxon>
        <taxon>Dikarya</taxon>
        <taxon>Ascomycota</taxon>
        <taxon>Pezizomycotina</taxon>
        <taxon>Sordariomycetes</taxon>
        <taxon>Sordariomycetidae</taxon>
        <taxon>Magnaporthales</taxon>
        <taxon>Pyriculariaceae</taxon>
        <taxon>Pyricularia</taxon>
    </lineage>
</organism>
<dbReference type="OMA" id="EIAVHTM"/>
<dbReference type="InParanoid" id="G4NE35"/>
<dbReference type="VEuPathDB" id="FungiDB:MGG_17363"/>
<reference evidence="1 2" key="1">
    <citation type="journal article" date="2005" name="Nature">
        <title>The genome sequence of the rice blast fungus Magnaporthe grisea.</title>
        <authorList>
            <person name="Dean R.A."/>
            <person name="Talbot N.J."/>
            <person name="Ebbole D.J."/>
            <person name="Farman M.L."/>
            <person name="Mitchell T.K."/>
            <person name="Orbach M.J."/>
            <person name="Thon M."/>
            <person name="Kulkarni R."/>
            <person name="Xu J.R."/>
            <person name="Pan H."/>
            <person name="Read N.D."/>
            <person name="Lee Y.H."/>
            <person name="Carbone I."/>
            <person name="Brown D."/>
            <person name="Oh Y.Y."/>
            <person name="Donofrio N."/>
            <person name="Jeong J.S."/>
            <person name="Soanes D.M."/>
            <person name="Djonovic S."/>
            <person name="Kolomiets E."/>
            <person name="Rehmeyer C."/>
            <person name="Li W."/>
            <person name="Harding M."/>
            <person name="Kim S."/>
            <person name="Lebrun M.H."/>
            <person name="Bohnert H."/>
            <person name="Coughlan S."/>
            <person name="Butler J."/>
            <person name="Calvo S."/>
            <person name="Ma L.J."/>
            <person name="Nicol R."/>
            <person name="Purcell S."/>
            <person name="Nusbaum C."/>
            <person name="Galagan J.E."/>
            <person name="Birren B.W."/>
        </authorList>
    </citation>
    <scope>NUCLEOTIDE SEQUENCE [LARGE SCALE GENOMIC DNA]</scope>
    <source>
        <strain evidence="2">70-15 / ATCC MYA-4617 / FGSC 8958</strain>
    </source>
</reference>
<proteinExistence type="predicted"/>
<dbReference type="Proteomes" id="UP000009058">
    <property type="component" value="Chromosome 5"/>
</dbReference>
<dbReference type="EMBL" id="CM001235">
    <property type="protein sequence ID" value="EHA48570.1"/>
    <property type="molecule type" value="Genomic_DNA"/>
</dbReference>
<reference key="2">
    <citation type="submission" date="2011-05" db="EMBL/GenBank/DDBJ databases">
        <title>The Genome Sequence of Magnaporthe oryzae 70-15.</title>
        <authorList>
            <consortium name="The Broad Institute Genome Sequencing Platform"/>
            <person name="Ma L.-J."/>
            <person name="Dead R."/>
            <person name="Young S.K."/>
            <person name="Zeng Q."/>
            <person name="Gargeya S."/>
            <person name="Fitzgerald M."/>
            <person name="Haas B."/>
            <person name="Abouelleil A."/>
            <person name="Alvarado L."/>
            <person name="Arachchi H.M."/>
            <person name="Berlin A."/>
            <person name="Brown A."/>
            <person name="Chapman S.B."/>
            <person name="Chen Z."/>
            <person name="Dunbar C."/>
            <person name="Freedman E."/>
            <person name="Gearin G."/>
            <person name="Gellesch M."/>
            <person name="Goldberg J."/>
            <person name="Griggs A."/>
            <person name="Gujja S."/>
            <person name="Heiman D."/>
            <person name="Howarth C."/>
            <person name="Larson L."/>
            <person name="Lui A."/>
            <person name="MacDonald P.J.P."/>
            <person name="Mehta T."/>
            <person name="Montmayeur A."/>
            <person name="Murphy C."/>
            <person name="Neiman D."/>
            <person name="Pearson M."/>
            <person name="Priest M."/>
            <person name="Roberts A."/>
            <person name="Saif S."/>
            <person name="Shea T."/>
            <person name="Shenoy N."/>
            <person name="Sisk P."/>
            <person name="Stolte C."/>
            <person name="Sykes S."/>
            <person name="Yandava C."/>
            <person name="Wortman J."/>
            <person name="Nusbaum C."/>
            <person name="Birren B."/>
        </authorList>
    </citation>
    <scope>NUCLEOTIDE SEQUENCE</scope>
    <source>
        <strain>70-15</strain>
    </source>
</reference>
<dbReference type="RefSeq" id="XP_003718154.1">
    <property type="nucleotide sequence ID" value="XM_003718106.1"/>
</dbReference>
<accession>G4NE35</accession>
<name>G4NE35_PYRO7</name>
<dbReference type="HOGENOM" id="CLU_2671553_0_0_1"/>
<keyword evidence="2" id="KW-1185">Reference proteome</keyword>
<dbReference type="GeneID" id="12984030"/>
<dbReference type="AlphaFoldDB" id="G4NE35"/>
<evidence type="ECO:0000313" key="2">
    <source>
        <dbReference type="Proteomes" id="UP000009058"/>
    </source>
</evidence>
<gene>
    <name evidence="1" type="ORF">MGG_17363</name>
</gene>
<evidence type="ECO:0000313" key="1">
    <source>
        <dbReference type="EMBL" id="EHA48570.1"/>
    </source>
</evidence>
<protein>
    <submittedName>
        <fullName evidence="1">Uncharacterized protein</fullName>
    </submittedName>
</protein>
<dbReference type="KEGG" id="mgr:MGG_17363"/>